<comment type="cofactor">
    <cofactor evidence="10">
        <name>Mg(2+)</name>
        <dbReference type="ChEBI" id="CHEBI:18420"/>
    </cofactor>
    <text evidence="10">Binds 1 Mg(2+) ion per subunit.</text>
</comment>
<dbReference type="GO" id="GO:0008661">
    <property type="term" value="F:1-deoxy-D-xylulose-5-phosphate synthase activity"/>
    <property type="evidence" value="ECO:0007669"/>
    <property type="project" value="UniProtKB-UniRule"/>
</dbReference>
<dbReference type="PANTHER" id="PTHR43322">
    <property type="entry name" value="1-D-DEOXYXYLULOSE 5-PHOSPHATE SYNTHASE-RELATED"/>
    <property type="match status" value="1"/>
</dbReference>
<dbReference type="NCBIfam" id="TIGR00204">
    <property type="entry name" value="dxs"/>
    <property type="match status" value="1"/>
</dbReference>
<proteinExistence type="inferred from homology"/>
<dbReference type="Proteomes" id="UP000642748">
    <property type="component" value="Unassembled WGS sequence"/>
</dbReference>
<dbReference type="InterPro" id="IPR009014">
    <property type="entry name" value="Transketo_C/PFOR_II"/>
</dbReference>
<dbReference type="InterPro" id="IPR005475">
    <property type="entry name" value="Transketolase-like_Pyr-bd"/>
</dbReference>
<comment type="caution">
    <text evidence="12">The sequence shown here is derived from an EMBL/GenBank/DDBJ whole genome shotgun (WGS) entry which is preliminary data.</text>
</comment>
<dbReference type="Gene3D" id="3.40.50.970">
    <property type="match status" value="2"/>
</dbReference>
<keyword evidence="4 10" id="KW-0808">Transferase</keyword>
<evidence type="ECO:0000256" key="6">
    <source>
        <dbReference type="ARBA" id="ARBA00022842"/>
    </source>
</evidence>
<evidence type="ECO:0000256" key="4">
    <source>
        <dbReference type="ARBA" id="ARBA00022679"/>
    </source>
</evidence>
<dbReference type="EMBL" id="BONZ01000030">
    <property type="protein sequence ID" value="GIH14934.1"/>
    <property type="molecule type" value="Genomic_DNA"/>
</dbReference>
<evidence type="ECO:0000313" key="13">
    <source>
        <dbReference type="Proteomes" id="UP000642748"/>
    </source>
</evidence>
<sequence length="626" mass="65997">MSLLEHVEEPADLRTLSHAQLADLAEEIRRFLVRHVSETGGHLGPNLGVVELTLALHRCFDSPRDTLLWDVGHQAYVHKLVTGRAAGFARLRHRGGLSGYPSRTESVHDHIEHSHASMALSYADGMAKARQLSGDTERHIVAIVGDGALTGGAAWEALNNIAAAPERPLVIVVNDNGRSYAPTVGGLARHLGALRLHAGYERLLGWGRQALDSAGIPGQSVYRALHAAKQGLKDVLAPQVLFEDLGLKYLGPVDGHDIPALEEALERAKAYPAPVIVHCVTRKGRGYRPAEEDATDHFHGVGVIDPVTGNPLRPGGLSWSAAFGGELISVASERRDVVAITAAMPGSVGLTDFAERYPSRFFDVGIAEQHAVASAAGLAMGGLHPVVALYGTFLNRALDQVLMDLALHRLGVTLAIDRAGVTGDDGPSHNGLWDLVLLQAVPGLRIAAPRDLPTLAEELGEALEVSDAPTAVRFPRGAVGQAVPSLRRTGGVDVLRESLGGGILLVGVGVMARTALEAADRCARQGVETTVVDPRWVKPLPPELLRLAARHSVVVTVEDGLRTGGVGTALMQALREAGIDVDVRVLGMAEGFPEQGTRAELLTEAGLTAQGIAEAVISVAGVALTA</sequence>
<comment type="similarity">
    <text evidence="2 10">Belongs to the transketolase family. DXPS subfamily.</text>
</comment>
<feature type="binding site" evidence="10">
    <location>
        <position position="287"/>
    </location>
    <ligand>
        <name>thiamine diphosphate</name>
        <dbReference type="ChEBI" id="CHEBI:58937"/>
    </ligand>
</feature>
<keyword evidence="5 10" id="KW-0479">Metal-binding</keyword>
<reference evidence="12" key="1">
    <citation type="submission" date="2021-01" db="EMBL/GenBank/DDBJ databases">
        <title>Whole genome shotgun sequence of Rugosimonospora africana NBRC 104875.</title>
        <authorList>
            <person name="Komaki H."/>
            <person name="Tamura T."/>
        </authorList>
    </citation>
    <scope>NUCLEOTIDE SEQUENCE</scope>
    <source>
        <strain evidence="12">NBRC 104875</strain>
    </source>
</reference>
<feature type="binding site" evidence="10">
    <location>
        <position position="368"/>
    </location>
    <ligand>
        <name>thiamine diphosphate</name>
        <dbReference type="ChEBI" id="CHEBI:58937"/>
    </ligand>
</feature>
<feature type="binding site" evidence="10">
    <location>
        <position position="146"/>
    </location>
    <ligand>
        <name>Mg(2+)</name>
        <dbReference type="ChEBI" id="CHEBI:18420"/>
    </ligand>
</feature>
<dbReference type="UniPathway" id="UPA00064">
    <property type="reaction ID" value="UER00091"/>
</dbReference>
<keyword evidence="13" id="KW-1185">Reference proteome</keyword>
<dbReference type="SUPFAM" id="SSF52518">
    <property type="entry name" value="Thiamin diphosphate-binding fold (THDP-binding)"/>
    <property type="match status" value="2"/>
</dbReference>
<feature type="binding site" evidence="10">
    <location>
        <begin position="114"/>
        <end position="116"/>
    </location>
    <ligand>
        <name>thiamine diphosphate</name>
        <dbReference type="ChEBI" id="CHEBI:58937"/>
    </ligand>
</feature>
<comment type="function">
    <text evidence="10">Catalyzes the acyloin condensation reaction between C atoms 2 and 3 of pyruvate and glyceraldehyde 3-phosphate to yield 1-deoxy-D-xylulose-5-phosphate (DXP).</text>
</comment>
<keyword evidence="9 10" id="KW-0414">Isoprene biosynthesis</keyword>
<feature type="domain" description="Transketolase-like pyrimidine-binding" evidence="11">
    <location>
        <begin position="317"/>
        <end position="481"/>
    </location>
</feature>
<dbReference type="CDD" id="cd02007">
    <property type="entry name" value="TPP_DXS"/>
    <property type="match status" value="1"/>
</dbReference>
<feature type="binding site" evidence="10">
    <location>
        <begin position="147"/>
        <end position="148"/>
    </location>
    <ligand>
        <name>thiamine diphosphate</name>
        <dbReference type="ChEBI" id="CHEBI:58937"/>
    </ligand>
</feature>
<feature type="binding site" evidence="10">
    <location>
        <position position="176"/>
    </location>
    <ligand>
        <name>Mg(2+)</name>
        <dbReference type="ChEBI" id="CHEBI:18420"/>
    </ligand>
</feature>
<dbReference type="Pfam" id="PF13292">
    <property type="entry name" value="DXP_synthase_N"/>
    <property type="match status" value="1"/>
</dbReference>
<keyword evidence="6 10" id="KW-0460">Magnesium</keyword>
<dbReference type="EC" id="2.2.1.7" evidence="10"/>
<comment type="pathway">
    <text evidence="1 10">Metabolic intermediate biosynthesis; 1-deoxy-D-xylulose 5-phosphate biosynthesis; 1-deoxy-D-xylulose 5-phosphate from D-glyceraldehyde 3-phosphate and pyruvate: step 1/1.</text>
</comment>
<evidence type="ECO:0000256" key="3">
    <source>
        <dbReference type="ARBA" id="ARBA00011738"/>
    </source>
</evidence>
<dbReference type="GO" id="GO:0005829">
    <property type="term" value="C:cytosol"/>
    <property type="evidence" value="ECO:0007669"/>
    <property type="project" value="TreeGrafter"/>
</dbReference>
<evidence type="ECO:0000256" key="2">
    <source>
        <dbReference type="ARBA" id="ARBA00011081"/>
    </source>
</evidence>
<dbReference type="Pfam" id="PF02779">
    <property type="entry name" value="Transket_pyr"/>
    <property type="match status" value="1"/>
</dbReference>
<dbReference type="RefSeq" id="WP_203918582.1">
    <property type="nucleotide sequence ID" value="NZ_BONZ01000030.1"/>
</dbReference>
<evidence type="ECO:0000256" key="7">
    <source>
        <dbReference type="ARBA" id="ARBA00022977"/>
    </source>
</evidence>
<name>A0A8J3VQA2_9ACTN</name>
<dbReference type="FunFam" id="3.40.50.970:FF:000005">
    <property type="entry name" value="1-deoxy-D-xylulose-5-phosphate synthase"/>
    <property type="match status" value="1"/>
</dbReference>
<comment type="cofactor">
    <cofactor evidence="10">
        <name>thiamine diphosphate</name>
        <dbReference type="ChEBI" id="CHEBI:58937"/>
    </cofactor>
    <text evidence="10">Binds 1 thiamine pyrophosphate per subunit.</text>
</comment>
<protein>
    <recommendedName>
        <fullName evidence="10">1-deoxy-D-xylulose-5-phosphate synthase</fullName>
        <ecNumber evidence="10">2.2.1.7</ecNumber>
    </recommendedName>
    <alternativeName>
        <fullName evidence="10">1-deoxyxylulose-5-phosphate synthase</fullName>
        <shortName evidence="10">DXP synthase</shortName>
        <shortName evidence="10">DXPS</shortName>
    </alternativeName>
</protein>
<dbReference type="InterPro" id="IPR033248">
    <property type="entry name" value="Transketolase_C"/>
</dbReference>
<evidence type="ECO:0000313" key="12">
    <source>
        <dbReference type="EMBL" id="GIH14934.1"/>
    </source>
</evidence>
<dbReference type="GO" id="GO:0030976">
    <property type="term" value="F:thiamine pyrophosphate binding"/>
    <property type="evidence" value="ECO:0007669"/>
    <property type="project" value="UniProtKB-UniRule"/>
</dbReference>
<dbReference type="NCBIfam" id="NF003933">
    <property type="entry name" value="PRK05444.2-2"/>
    <property type="match status" value="1"/>
</dbReference>
<dbReference type="SMART" id="SM00861">
    <property type="entry name" value="Transket_pyr"/>
    <property type="match status" value="1"/>
</dbReference>
<dbReference type="InterPro" id="IPR005477">
    <property type="entry name" value="Dxylulose-5-P_synthase"/>
</dbReference>
<dbReference type="AlphaFoldDB" id="A0A8J3VQA2"/>
<evidence type="ECO:0000256" key="5">
    <source>
        <dbReference type="ARBA" id="ARBA00022723"/>
    </source>
</evidence>
<dbReference type="SUPFAM" id="SSF52922">
    <property type="entry name" value="TK C-terminal domain-like"/>
    <property type="match status" value="1"/>
</dbReference>
<evidence type="ECO:0000256" key="9">
    <source>
        <dbReference type="ARBA" id="ARBA00023229"/>
    </source>
</evidence>
<dbReference type="InterPro" id="IPR029061">
    <property type="entry name" value="THDP-binding"/>
</dbReference>
<dbReference type="GO" id="GO:0019288">
    <property type="term" value="P:isopentenyl diphosphate biosynthetic process, methylerythritol 4-phosphate pathway"/>
    <property type="evidence" value="ECO:0007669"/>
    <property type="project" value="TreeGrafter"/>
</dbReference>
<comment type="subunit">
    <text evidence="3 10">Homodimer.</text>
</comment>
<dbReference type="CDD" id="cd07033">
    <property type="entry name" value="TPP_PYR_DXS_TK_like"/>
    <property type="match status" value="1"/>
</dbReference>
<dbReference type="Gene3D" id="3.40.50.920">
    <property type="match status" value="1"/>
</dbReference>
<organism evidence="12 13">
    <name type="scientific">Rugosimonospora africana</name>
    <dbReference type="NCBI Taxonomy" id="556532"/>
    <lineage>
        <taxon>Bacteria</taxon>
        <taxon>Bacillati</taxon>
        <taxon>Actinomycetota</taxon>
        <taxon>Actinomycetes</taxon>
        <taxon>Micromonosporales</taxon>
        <taxon>Micromonosporaceae</taxon>
        <taxon>Rugosimonospora</taxon>
    </lineage>
</organism>
<dbReference type="GO" id="GO:0016114">
    <property type="term" value="P:terpenoid biosynthetic process"/>
    <property type="evidence" value="ECO:0007669"/>
    <property type="project" value="UniProtKB-UniRule"/>
</dbReference>
<feature type="binding site" evidence="10">
    <location>
        <position position="73"/>
    </location>
    <ligand>
        <name>thiamine diphosphate</name>
        <dbReference type="ChEBI" id="CHEBI:58937"/>
    </ligand>
</feature>
<comment type="catalytic activity">
    <reaction evidence="10">
        <text>D-glyceraldehyde 3-phosphate + pyruvate + H(+) = 1-deoxy-D-xylulose 5-phosphate + CO2</text>
        <dbReference type="Rhea" id="RHEA:12605"/>
        <dbReference type="ChEBI" id="CHEBI:15361"/>
        <dbReference type="ChEBI" id="CHEBI:15378"/>
        <dbReference type="ChEBI" id="CHEBI:16526"/>
        <dbReference type="ChEBI" id="CHEBI:57792"/>
        <dbReference type="ChEBI" id="CHEBI:59776"/>
        <dbReference type="EC" id="2.2.1.7"/>
    </reaction>
</comment>
<dbReference type="PANTHER" id="PTHR43322:SF5">
    <property type="entry name" value="1-DEOXY-D-XYLULOSE-5-PHOSPHATE SYNTHASE, CHLOROPLASTIC"/>
    <property type="match status" value="1"/>
</dbReference>
<evidence type="ECO:0000259" key="11">
    <source>
        <dbReference type="SMART" id="SM00861"/>
    </source>
</evidence>
<evidence type="ECO:0000256" key="8">
    <source>
        <dbReference type="ARBA" id="ARBA00023052"/>
    </source>
</evidence>
<feature type="binding site" evidence="10">
    <location>
        <position position="176"/>
    </location>
    <ligand>
        <name>thiamine diphosphate</name>
        <dbReference type="ChEBI" id="CHEBI:58937"/>
    </ligand>
</feature>
<accession>A0A8J3VQA2</accession>
<gene>
    <name evidence="12" type="primary">dxs1</name>
    <name evidence="10" type="synonym">dxs</name>
    <name evidence="12" type="ORF">Raf01_31060</name>
</gene>
<dbReference type="Pfam" id="PF02780">
    <property type="entry name" value="Transketolase_C"/>
    <property type="match status" value="1"/>
</dbReference>
<evidence type="ECO:0000256" key="1">
    <source>
        <dbReference type="ARBA" id="ARBA00004980"/>
    </source>
</evidence>
<evidence type="ECO:0000256" key="10">
    <source>
        <dbReference type="HAMAP-Rule" id="MF_00315"/>
    </source>
</evidence>
<dbReference type="GO" id="GO:0000287">
    <property type="term" value="F:magnesium ion binding"/>
    <property type="evidence" value="ECO:0007669"/>
    <property type="project" value="UniProtKB-UniRule"/>
</dbReference>
<keyword evidence="7 10" id="KW-0784">Thiamine biosynthesis</keyword>
<dbReference type="GO" id="GO:0009228">
    <property type="term" value="P:thiamine biosynthetic process"/>
    <property type="evidence" value="ECO:0007669"/>
    <property type="project" value="UniProtKB-UniRule"/>
</dbReference>
<dbReference type="HAMAP" id="MF_00315">
    <property type="entry name" value="DXP_synth"/>
    <property type="match status" value="1"/>
</dbReference>
<keyword evidence="8 10" id="KW-0786">Thiamine pyrophosphate</keyword>